<keyword evidence="4 7" id="KW-0068">Autocatalytic cleavage</keyword>
<proteinExistence type="inferred from homology"/>
<reference evidence="10" key="1">
    <citation type="submission" date="2017-09" db="EMBL/GenBank/DDBJ databases">
        <title>The Reconstruction of 2,631 Draft Metagenome-Assembled Genomes from the Global Oceans.</title>
        <authorList>
            <person name="Tully B.J."/>
            <person name="Graham E.D."/>
            <person name="Heidelberg J.F."/>
        </authorList>
    </citation>
    <scope>NUCLEOTIDE SEQUENCE [LARGE SCALE GENOMIC DNA]</scope>
</reference>
<evidence type="ECO:0000256" key="1">
    <source>
        <dbReference type="ARBA" id="ARBA00007484"/>
    </source>
</evidence>
<evidence type="ECO:0000256" key="5">
    <source>
        <dbReference type="ARBA" id="ARBA00023204"/>
    </source>
</evidence>
<sequence length="146" mass="16515">MNLLPFTFVLPVHSPIADHYQRPLFESMVSAGFPSPAQDYYDGYLNLHQYLIPDPNNVFFVRANGDSMTGAGIFDQDLLIVDRSKKKPNGKVVIASLNGEFTLKRLVQTPESFELLPENPDYPSIPISVDDDFQIWGVVRHVIHKL</sequence>
<dbReference type="GO" id="GO:0006281">
    <property type="term" value="P:DNA repair"/>
    <property type="evidence" value="ECO:0007669"/>
    <property type="project" value="UniProtKB-KW"/>
</dbReference>
<evidence type="ECO:0000313" key="9">
    <source>
        <dbReference type="EMBL" id="MAH63224.1"/>
    </source>
</evidence>
<dbReference type="PANTHER" id="PTHR33516">
    <property type="entry name" value="LEXA REPRESSOR"/>
    <property type="match status" value="1"/>
</dbReference>
<dbReference type="InterPro" id="IPR006197">
    <property type="entry name" value="Peptidase_S24_LexA"/>
</dbReference>
<dbReference type="CDD" id="cd06529">
    <property type="entry name" value="S24_LexA-like"/>
    <property type="match status" value="1"/>
</dbReference>
<keyword evidence="6" id="KW-0742">SOS response</keyword>
<evidence type="ECO:0000259" key="8">
    <source>
        <dbReference type="Pfam" id="PF00717"/>
    </source>
</evidence>
<dbReference type="Proteomes" id="UP000226525">
    <property type="component" value="Unassembled WGS sequence"/>
</dbReference>
<dbReference type="InterPro" id="IPR039418">
    <property type="entry name" value="LexA-like"/>
</dbReference>
<keyword evidence="5" id="KW-0234">DNA repair</keyword>
<dbReference type="PRINTS" id="PR00726">
    <property type="entry name" value="LEXASERPTASE"/>
</dbReference>
<dbReference type="GO" id="GO:0006355">
    <property type="term" value="P:regulation of DNA-templated transcription"/>
    <property type="evidence" value="ECO:0007669"/>
    <property type="project" value="InterPro"/>
</dbReference>
<evidence type="ECO:0000313" key="10">
    <source>
        <dbReference type="Proteomes" id="UP000226525"/>
    </source>
</evidence>
<evidence type="ECO:0000256" key="4">
    <source>
        <dbReference type="ARBA" id="ARBA00022813"/>
    </source>
</evidence>
<dbReference type="SUPFAM" id="SSF51306">
    <property type="entry name" value="LexA/Signal peptidase"/>
    <property type="match status" value="1"/>
</dbReference>
<dbReference type="NCBIfam" id="NF007621">
    <property type="entry name" value="PRK10276.1"/>
    <property type="match status" value="1"/>
</dbReference>
<dbReference type="EMBL" id="NZEX01000083">
    <property type="protein sequence ID" value="MAH63224.1"/>
    <property type="molecule type" value="Genomic_DNA"/>
</dbReference>
<dbReference type="Pfam" id="PF00717">
    <property type="entry name" value="Peptidase_S24"/>
    <property type="match status" value="1"/>
</dbReference>
<evidence type="ECO:0000256" key="6">
    <source>
        <dbReference type="ARBA" id="ARBA00023236"/>
    </source>
</evidence>
<keyword evidence="2" id="KW-0227">DNA damage</keyword>
<dbReference type="InterPro" id="IPR036286">
    <property type="entry name" value="LexA/Signal_pep-like_sf"/>
</dbReference>
<evidence type="ECO:0000256" key="2">
    <source>
        <dbReference type="ARBA" id="ARBA00022763"/>
    </source>
</evidence>
<dbReference type="InterPro" id="IPR050077">
    <property type="entry name" value="LexA_repressor"/>
</dbReference>
<dbReference type="GO" id="GO:0016787">
    <property type="term" value="F:hydrolase activity"/>
    <property type="evidence" value="ECO:0007669"/>
    <property type="project" value="UniProtKB-KW"/>
</dbReference>
<feature type="domain" description="Peptidase S24/S26A/S26B/S26C" evidence="8">
    <location>
        <begin position="23"/>
        <end position="139"/>
    </location>
</feature>
<protein>
    <submittedName>
        <fullName evidence="9">Peptidase S24</fullName>
    </submittedName>
</protein>
<dbReference type="Gene3D" id="2.10.109.10">
    <property type="entry name" value="Umud Fragment, subunit A"/>
    <property type="match status" value="1"/>
</dbReference>
<dbReference type="GO" id="GO:0003677">
    <property type="term" value="F:DNA binding"/>
    <property type="evidence" value="ECO:0007669"/>
    <property type="project" value="InterPro"/>
</dbReference>
<comment type="similarity">
    <text evidence="1 7">Belongs to the peptidase S24 family.</text>
</comment>
<comment type="caution">
    <text evidence="9">The sequence shown here is derived from an EMBL/GenBank/DDBJ whole genome shotgun (WGS) entry which is preliminary data.</text>
</comment>
<keyword evidence="3 7" id="KW-0378">Hydrolase</keyword>
<dbReference type="InterPro" id="IPR015927">
    <property type="entry name" value="Peptidase_S24_S26A/B/C"/>
</dbReference>
<dbReference type="PANTHER" id="PTHR33516:SF2">
    <property type="entry name" value="LEXA REPRESSOR-RELATED"/>
    <property type="match status" value="1"/>
</dbReference>
<evidence type="ECO:0000256" key="3">
    <source>
        <dbReference type="ARBA" id="ARBA00022801"/>
    </source>
</evidence>
<gene>
    <name evidence="9" type="ORF">CMN54_07245</name>
</gene>
<dbReference type="GO" id="GO:0009432">
    <property type="term" value="P:SOS response"/>
    <property type="evidence" value="ECO:0007669"/>
    <property type="project" value="UniProtKB-KW"/>
</dbReference>
<name>A0A2D6YJA2_9DELT</name>
<accession>A0A2D6YJA2</accession>
<dbReference type="AlphaFoldDB" id="A0A2D6YJA2"/>
<evidence type="ECO:0000256" key="7">
    <source>
        <dbReference type="RuleBase" id="RU003991"/>
    </source>
</evidence>
<organism evidence="9 10">
    <name type="scientific">SAR324 cluster bacterium</name>
    <dbReference type="NCBI Taxonomy" id="2024889"/>
    <lineage>
        <taxon>Bacteria</taxon>
        <taxon>Deltaproteobacteria</taxon>
        <taxon>SAR324 cluster</taxon>
    </lineage>
</organism>